<keyword evidence="3" id="KW-0012">Acyltransferase</keyword>
<keyword evidence="1" id="KW-1133">Transmembrane helix</keyword>
<keyword evidence="3" id="KW-0808">Transferase</keyword>
<sequence length="314" mass="34667">MDARISLNFSIAKVIAIFTVLAGHWFSPSVLWIPVTVGLFIFAFSSGYFTSRRYGADLDIGRFWRMKLKRLGVRYWVILGFLAVVVMLRGGPLFHWHTLVHFFGLSGVLNWLDIRNRSGLGAGLWFFTLLLVFYALYPLLAKLCRSKRRAAVAAVVSTAMAIYLEEHSDIGHELWLTSLGFILGVAYGMQGPTLRAWPAAAGAALGGAGLLVTHRIGLQGANTTLIAMTGIACAIWLANAARFNWRGFSRLARLEDYLLEIFLIHSYLFLHPSHNTLLDLSFSVIVIVAVAAGLHRTGNWISSKIASRRATASA</sequence>
<comment type="caution">
    <text evidence="3">The sequence shown here is derived from an EMBL/GenBank/DDBJ whole genome shotgun (WGS) entry which is preliminary data.</text>
</comment>
<feature type="transmembrane region" description="Helical" evidence="1">
    <location>
        <begin position="32"/>
        <end position="50"/>
    </location>
</feature>
<keyword evidence="1" id="KW-0812">Transmembrane</keyword>
<dbReference type="AlphaFoldDB" id="A0A845G076"/>
<evidence type="ECO:0000259" key="2">
    <source>
        <dbReference type="Pfam" id="PF01757"/>
    </source>
</evidence>
<dbReference type="InterPro" id="IPR002656">
    <property type="entry name" value="Acyl_transf_3_dom"/>
</dbReference>
<feature type="transmembrane region" description="Helical" evidence="1">
    <location>
        <begin position="280"/>
        <end position="298"/>
    </location>
</feature>
<dbReference type="GO" id="GO:0016747">
    <property type="term" value="F:acyltransferase activity, transferring groups other than amino-acyl groups"/>
    <property type="evidence" value="ECO:0007669"/>
    <property type="project" value="InterPro"/>
</dbReference>
<protein>
    <submittedName>
        <fullName evidence="3">Acyltransferase family protein</fullName>
    </submittedName>
</protein>
<gene>
    <name evidence="3" type="ORF">GTP91_13105</name>
</gene>
<accession>A0A845G076</accession>
<feature type="transmembrane region" description="Helical" evidence="1">
    <location>
        <begin position="71"/>
        <end position="88"/>
    </location>
</feature>
<feature type="domain" description="Acyltransferase 3" evidence="2">
    <location>
        <begin position="11"/>
        <end position="290"/>
    </location>
</feature>
<dbReference type="RefSeq" id="WP_161097191.1">
    <property type="nucleotide sequence ID" value="NZ_WWCW01000038.1"/>
</dbReference>
<feature type="transmembrane region" description="Helical" evidence="1">
    <location>
        <begin position="7"/>
        <end position="26"/>
    </location>
</feature>
<feature type="transmembrane region" description="Helical" evidence="1">
    <location>
        <begin position="119"/>
        <end position="137"/>
    </location>
</feature>
<organism evidence="3 4">
    <name type="scientific">Duganella vulcania</name>
    <dbReference type="NCBI Taxonomy" id="2692166"/>
    <lineage>
        <taxon>Bacteria</taxon>
        <taxon>Pseudomonadati</taxon>
        <taxon>Pseudomonadota</taxon>
        <taxon>Betaproteobacteria</taxon>
        <taxon>Burkholderiales</taxon>
        <taxon>Oxalobacteraceae</taxon>
        <taxon>Telluria group</taxon>
        <taxon>Duganella</taxon>
    </lineage>
</organism>
<reference evidence="3 4" key="1">
    <citation type="submission" date="2020-01" db="EMBL/GenBank/DDBJ databases">
        <title>Novel species isolated from a subtropical stream in China.</title>
        <authorList>
            <person name="Lu H."/>
        </authorList>
    </citation>
    <scope>NUCLEOTIDE SEQUENCE [LARGE SCALE GENOMIC DNA]</scope>
    <source>
        <strain evidence="3 4">FT82W</strain>
    </source>
</reference>
<name>A0A845G076_9BURK</name>
<dbReference type="Pfam" id="PF01757">
    <property type="entry name" value="Acyl_transf_3"/>
    <property type="match status" value="1"/>
</dbReference>
<feature type="transmembrane region" description="Helical" evidence="1">
    <location>
        <begin position="225"/>
        <end position="245"/>
    </location>
</feature>
<proteinExistence type="predicted"/>
<keyword evidence="1" id="KW-0472">Membrane</keyword>
<evidence type="ECO:0000313" key="4">
    <source>
        <dbReference type="Proteomes" id="UP000470302"/>
    </source>
</evidence>
<dbReference type="Proteomes" id="UP000470302">
    <property type="component" value="Unassembled WGS sequence"/>
</dbReference>
<evidence type="ECO:0000313" key="3">
    <source>
        <dbReference type="EMBL" id="MYM88113.1"/>
    </source>
</evidence>
<dbReference type="EMBL" id="WWCW01000038">
    <property type="protein sequence ID" value="MYM88113.1"/>
    <property type="molecule type" value="Genomic_DNA"/>
</dbReference>
<evidence type="ECO:0000256" key="1">
    <source>
        <dbReference type="SAM" id="Phobius"/>
    </source>
</evidence>